<gene>
    <name evidence="3" type="ORF">EX30DRAFT_363051</name>
</gene>
<sequence>MLFLDPLFRRLPLLTLLASSALAASSSSHHIWKFNDPVPIECLNRTIDTGEHITSPLTGRLQYIPFFSCQETKRPLTIPFGQSTTINCTLPDIADETFHLLELYLHNDAPLTCRLPVRPFGGEGAIDDAQERDGDHVPLTIAIAGKLEVSHLHVGTVMNMAVHWSGDEGDSTGGRKGGVVKAGVAYSVPDVGVDGESREMRRLIIGEPLPLQFRVQWYYDRLTLPADGESAEGVVGVLGLMFWCVVAVLVGGVAGVVMAGGNVGGILRRARRVIGAKGVGRGAPVGQGIIGTYHDKGSGGRSTPGGGYGYGYGGANAGASGGYGLPLSGIGAKRAD</sequence>
<dbReference type="EMBL" id="ML220115">
    <property type="protein sequence ID" value="TGZ82510.1"/>
    <property type="molecule type" value="Genomic_DNA"/>
</dbReference>
<keyword evidence="1" id="KW-1133">Transmembrane helix</keyword>
<dbReference type="OrthoDB" id="18530at2759"/>
<evidence type="ECO:0000256" key="2">
    <source>
        <dbReference type="SAM" id="SignalP"/>
    </source>
</evidence>
<dbReference type="STRING" id="341454.A0A4S2N0F3"/>
<evidence type="ECO:0000313" key="3">
    <source>
        <dbReference type="EMBL" id="TGZ82510.1"/>
    </source>
</evidence>
<reference evidence="3 4" key="1">
    <citation type="submission" date="2019-04" db="EMBL/GenBank/DDBJ databases">
        <title>Comparative genomics and transcriptomics to analyze fruiting body development in filamentous ascomycetes.</title>
        <authorList>
            <consortium name="DOE Joint Genome Institute"/>
            <person name="Lutkenhaus R."/>
            <person name="Traeger S."/>
            <person name="Breuer J."/>
            <person name="Kuo A."/>
            <person name="Lipzen A."/>
            <person name="Pangilinan J."/>
            <person name="Dilworth D."/>
            <person name="Sandor L."/>
            <person name="Poggeler S."/>
            <person name="Barry K."/>
            <person name="Grigoriev I.V."/>
            <person name="Nowrousian M."/>
        </authorList>
    </citation>
    <scope>NUCLEOTIDE SEQUENCE [LARGE SCALE GENOMIC DNA]</scope>
    <source>
        <strain evidence="3 4">CBS 389.68</strain>
    </source>
</reference>
<dbReference type="InParanoid" id="A0A4S2N0F3"/>
<feature type="chain" id="PRO_5020382943" evidence="2">
    <location>
        <begin position="24"/>
        <end position="336"/>
    </location>
</feature>
<name>A0A4S2N0F3_9PEZI</name>
<proteinExistence type="predicted"/>
<feature type="signal peptide" evidence="2">
    <location>
        <begin position="1"/>
        <end position="23"/>
    </location>
</feature>
<keyword evidence="4" id="KW-1185">Reference proteome</keyword>
<dbReference type="Proteomes" id="UP000298138">
    <property type="component" value="Unassembled WGS sequence"/>
</dbReference>
<dbReference type="AlphaFoldDB" id="A0A4S2N0F3"/>
<dbReference type="PANTHER" id="PTHR40368:SF1">
    <property type="entry name" value="YALI0F14399P"/>
    <property type="match status" value="1"/>
</dbReference>
<evidence type="ECO:0000313" key="4">
    <source>
        <dbReference type="Proteomes" id="UP000298138"/>
    </source>
</evidence>
<keyword evidence="1" id="KW-0812">Transmembrane</keyword>
<protein>
    <submittedName>
        <fullName evidence="3">Uncharacterized protein</fullName>
    </submittedName>
</protein>
<feature type="transmembrane region" description="Helical" evidence="1">
    <location>
        <begin position="240"/>
        <end position="267"/>
    </location>
</feature>
<evidence type="ECO:0000256" key="1">
    <source>
        <dbReference type="SAM" id="Phobius"/>
    </source>
</evidence>
<keyword evidence="2" id="KW-0732">Signal</keyword>
<organism evidence="3 4">
    <name type="scientific">Ascodesmis nigricans</name>
    <dbReference type="NCBI Taxonomy" id="341454"/>
    <lineage>
        <taxon>Eukaryota</taxon>
        <taxon>Fungi</taxon>
        <taxon>Dikarya</taxon>
        <taxon>Ascomycota</taxon>
        <taxon>Pezizomycotina</taxon>
        <taxon>Pezizomycetes</taxon>
        <taxon>Pezizales</taxon>
        <taxon>Ascodesmidaceae</taxon>
        <taxon>Ascodesmis</taxon>
    </lineage>
</organism>
<accession>A0A4S2N0F3</accession>
<keyword evidence="1" id="KW-0472">Membrane</keyword>
<dbReference type="PANTHER" id="PTHR40368">
    <property type="entry name" value="YALI0F14399P"/>
    <property type="match status" value="1"/>
</dbReference>